<reference evidence="2" key="4">
    <citation type="submission" date="2019-03" db="UniProtKB">
        <authorList>
            <consortium name="EnsemblPlants"/>
        </authorList>
    </citation>
    <scope>IDENTIFICATION</scope>
</reference>
<proteinExistence type="predicted"/>
<dbReference type="Gramene" id="AET2Gv20159200.3">
    <property type="protein sequence ID" value="AET2Gv20159200.3"/>
    <property type="gene ID" value="AET2Gv20159200"/>
</dbReference>
<feature type="transmembrane region" description="Helical" evidence="1">
    <location>
        <begin position="64"/>
        <end position="87"/>
    </location>
</feature>
<keyword evidence="3" id="KW-1185">Reference proteome</keyword>
<dbReference type="Proteomes" id="UP000015105">
    <property type="component" value="Chromosome 2D"/>
</dbReference>
<reference evidence="3" key="2">
    <citation type="journal article" date="2017" name="Nat. Plants">
        <title>The Aegilops tauschii genome reveals multiple impacts of transposons.</title>
        <authorList>
            <person name="Zhao G."/>
            <person name="Zou C."/>
            <person name="Li K."/>
            <person name="Wang K."/>
            <person name="Li T."/>
            <person name="Gao L."/>
            <person name="Zhang X."/>
            <person name="Wang H."/>
            <person name="Yang Z."/>
            <person name="Liu X."/>
            <person name="Jiang W."/>
            <person name="Mao L."/>
            <person name="Kong X."/>
            <person name="Jiao Y."/>
            <person name="Jia J."/>
        </authorList>
    </citation>
    <scope>NUCLEOTIDE SEQUENCE [LARGE SCALE GENOMIC DNA]</scope>
    <source>
        <strain evidence="3">cv. AL8/78</strain>
    </source>
</reference>
<accession>A0A453AJQ1</accession>
<keyword evidence="1" id="KW-0812">Transmembrane</keyword>
<protein>
    <submittedName>
        <fullName evidence="2">Uncharacterized protein</fullName>
    </submittedName>
</protein>
<evidence type="ECO:0000313" key="2">
    <source>
        <dbReference type="EnsemblPlants" id="AET2Gv20159200.3"/>
    </source>
</evidence>
<reference evidence="2" key="5">
    <citation type="journal article" date="2021" name="G3 (Bethesda)">
        <title>Aegilops tauschii genome assembly Aet v5.0 features greater sequence contiguity and improved annotation.</title>
        <authorList>
            <person name="Wang L."/>
            <person name="Zhu T."/>
            <person name="Rodriguez J.C."/>
            <person name="Deal K.R."/>
            <person name="Dubcovsky J."/>
            <person name="McGuire P.E."/>
            <person name="Lux T."/>
            <person name="Spannagl M."/>
            <person name="Mayer K.F.X."/>
            <person name="Baldrich P."/>
            <person name="Meyers B.C."/>
            <person name="Huo N."/>
            <person name="Gu Y.Q."/>
            <person name="Zhou H."/>
            <person name="Devos K.M."/>
            <person name="Bennetzen J.L."/>
            <person name="Unver T."/>
            <person name="Budak H."/>
            <person name="Gulick P.J."/>
            <person name="Galiba G."/>
            <person name="Kalapos B."/>
            <person name="Nelson D.R."/>
            <person name="Li P."/>
            <person name="You F.M."/>
            <person name="Luo M.C."/>
            <person name="Dvorak J."/>
        </authorList>
    </citation>
    <scope>NUCLEOTIDE SEQUENCE [LARGE SCALE GENOMIC DNA]</scope>
    <source>
        <strain evidence="2">cv. AL8/78</strain>
    </source>
</reference>
<reference evidence="3" key="1">
    <citation type="journal article" date="2014" name="Science">
        <title>Ancient hybridizations among the ancestral genomes of bread wheat.</title>
        <authorList>
            <consortium name="International Wheat Genome Sequencing Consortium,"/>
            <person name="Marcussen T."/>
            <person name="Sandve S.R."/>
            <person name="Heier L."/>
            <person name="Spannagl M."/>
            <person name="Pfeifer M."/>
            <person name="Jakobsen K.S."/>
            <person name="Wulff B.B."/>
            <person name="Steuernagel B."/>
            <person name="Mayer K.F."/>
            <person name="Olsen O.A."/>
        </authorList>
    </citation>
    <scope>NUCLEOTIDE SEQUENCE [LARGE SCALE GENOMIC DNA]</scope>
    <source>
        <strain evidence="3">cv. AL8/78</strain>
    </source>
</reference>
<keyword evidence="1" id="KW-1133">Transmembrane helix</keyword>
<evidence type="ECO:0000313" key="3">
    <source>
        <dbReference type="Proteomes" id="UP000015105"/>
    </source>
</evidence>
<sequence length="90" mass="9711">MLASANATVGLGAVFLGFPSVLLLDHKKLSLNSFDDAKKEGRAPALFAYLRKEMLCSKKGGSYFSVYFSLSAGVGLVVLKFALYCIVWPT</sequence>
<keyword evidence="1" id="KW-0472">Membrane</keyword>
<reference evidence="2" key="3">
    <citation type="journal article" date="2017" name="Nature">
        <title>Genome sequence of the progenitor of the wheat D genome Aegilops tauschii.</title>
        <authorList>
            <person name="Luo M.C."/>
            <person name="Gu Y.Q."/>
            <person name="Puiu D."/>
            <person name="Wang H."/>
            <person name="Twardziok S.O."/>
            <person name="Deal K.R."/>
            <person name="Huo N."/>
            <person name="Zhu T."/>
            <person name="Wang L."/>
            <person name="Wang Y."/>
            <person name="McGuire P.E."/>
            <person name="Liu S."/>
            <person name="Long H."/>
            <person name="Ramasamy R.K."/>
            <person name="Rodriguez J.C."/>
            <person name="Van S.L."/>
            <person name="Yuan L."/>
            <person name="Wang Z."/>
            <person name="Xia Z."/>
            <person name="Xiao L."/>
            <person name="Anderson O.D."/>
            <person name="Ouyang S."/>
            <person name="Liang Y."/>
            <person name="Zimin A.V."/>
            <person name="Pertea G."/>
            <person name="Qi P."/>
            <person name="Bennetzen J.L."/>
            <person name="Dai X."/>
            <person name="Dawson M.W."/>
            <person name="Muller H.G."/>
            <person name="Kugler K."/>
            <person name="Rivarola-Duarte L."/>
            <person name="Spannagl M."/>
            <person name="Mayer K.F.X."/>
            <person name="Lu F.H."/>
            <person name="Bevan M.W."/>
            <person name="Leroy P."/>
            <person name="Li P."/>
            <person name="You F.M."/>
            <person name="Sun Q."/>
            <person name="Liu Z."/>
            <person name="Lyons E."/>
            <person name="Wicker T."/>
            <person name="Salzberg S.L."/>
            <person name="Devos K.M."/>
            <person name="Dvorak J."/>
        </authorList>
    </citation>
    <scope>NUCLEOTIDE SEQUENCE [LARGE SCALE GENOMIC DNA]</scope>
    <source>
        <strain evidence="2">cv. AL8/78</strain>
    </source>
</reference>
<dbReference type="AlphaFoldDB" id="A0A453AJQ1"/>
<name>A0A453AJQ1_AEGTS</name>
<organism evidence="2 3">
    <name type="scientific">Aegilops tauschii subsp. strangulata</name>
    <name type="common">Goatgrass</name>
    <dbReference type="NCBI Taxonomy" id="200361"/>
    <lineage>
        <taxon>Eukaryota</taxon>
        <taxon>Viridiplantae</taxon>
        <taxon>Streptophyta</taxon>
        <taxon>Embryophyta</taxon>
        <taxon>Tracheophyta</taxon>
        <taxon>Spermatophyta</taxon>
        <taxon>Magnoliopsida</taxon>
        <taxon>Liliopsida</taxon>
        <taxon>Poales</taxon>
        <taxon>Poaceae</taxon>
        <taxon>BOP clade</taxon>
        <taxon>Pooideae</taxon>
        <taxon>Triticodae</taxon>
        <taxon>Triticeae</taxon>
        <taxon>Triticinae</taxon>
        <taxon>Aegilops</taxon>
    </lineage>
</organism>
<dbReference type="EnsemblPlants" id="AET2Gv20159200.3">
    <property type="protein sequence ID" value="AET2Gv20159200.3"/>
    <property type="gene ID" value="AET2Gv20159200"/>
</dbReference>
<evidence type="ECO:0000256" key="1">
    <source>
        <dbReference type="SAM" id="Phobius"/>
    </source>
</evidence>